<dbReference type="AlphaFoldDB" id="E2C688"/>
<dbReference type="InterPro" id="IPR036397">
    <property type="entry name" value="RNaseH_sf"/>
</dbReference>
<dbReference type="OrthoDB" id="10017160at2759"/>
<dbReference type="InParanoid" id="E2C688"/>
<keyword evidence="1" id="KW-0808">Transferase</keyword>
<feature type="non-terminal residue" evidence="1">
    <location>
        <position position="1"/>
    </location>
</feature>
<accession>E2C688</accession>
<name>E2C688_HARSA</name>
<reference evidence="1 2" key="1">
    <citation type="journal article" date="2010" name="Science">
        <title>Genomic comparison of the ants Camponotus floridanus and Harpegnathos saltator.</title>
        <authorList>
            <person name="Bonasio R."/>
            <person name="Zhang G."/>
            <person name="Ye C."/>
            <person name="Mutti N.S."/>
            <person name="Fang X."/>
            <person name="Qin N."/>
            <person name="Donahue G."/>
            <person name="Yang P."/>
            <person name="Li Q."/>
            <person name="Li C."/>
            <person name="Zhang P."/>
            <person name="Huang Z."/>
            <person name="Berger S.L."/>
            <person name="Reinberg D."/>
            <person name="Wang J."/>
            <person name="Liebig J."/>
        </authorList>
    </citation>
    <scope>NUCLEOTIDE SEQUENCE [LARGE SCALE GENOMIC DNA]</scope>
    <source>
        <strain evidence="1 2">R22 G/1</strain>
    </source>
</reference>
<keyword evidence="2" id="KW-1185">Reference proteome</keyword>
<protein>
    <submittedName>
        <fullName evidence="1">Histone-lysine N-methyltransferase SETMAR</fullName>
    </submittedName>
</protein>
<dbReference type="Gene3D" id="3.30.420.10">
    <property type="entry name" value="Ribonuclease H-like superfamily/Ribonuclease H"/>
    <property type="match status" value="1"/>
</dbReference>
<dbReference type="OMA" id="FHHENAP"/>
<sequence length="60" mass="7006">FLQNVLRPKIRKLRPEMLQSGVLILHDNARPHIGAPVIELLEKKGWERFRHPAYSPDLNP</sequence>
<dbReference type="Proteomes" id="UP000008237">
    <property type="component" value="Unassembled WGS sequence"/>
</dbReference>
<evidence type="ECO:0000313" key="2">
    <source>
        <dbReference type="Proteomes" id="UP000008237"/>
    </source>
</evidence>
<dbReference type="GO" id="GO:0008168">
    <property type="term" value="F:methyltransferase activity"/>
    <property type="evidence" value="ECO:0007669"/>
    <property type="project" value="UniProtKB-KW"/>
</dbReference>
<gene>
    <name evidence="1" type="ORF">EAI_14150</name>
</gene>
<dbReference type="EMBL" id="GL452971">
    <property type="protein sequence ID" value="EFN76542.1"/>
    <property type="molecule type" value="Genomic_DNA"/>
</dbReference>
<dbReference type="GO" id="GO:0032259">
    <property type="term" value="P:methylation"/>
    <property type="evidence" value="ECO:0007669"/>
    <property type="project" value="UniProtKB-KW"/>
</dbReference>
<keyword evidence="1" id="KW-0489">Methyltransferase</keyword>
<dbReference type="GO" id="GO:0003676">
    <property type="term" value="F:nucleic acid binding"/>
    <property type="evidence" value="ECO:0007669"/>
    <property type="project" value="InterPro"/>
</dbReference>
<organism evidence="2">
    <name type="scientific">Harpegnathos saltator</name>
    <name type="common">Jerdon's jumping ant</name>
    <dbReference type="NCBI Taxonomy" id="610380"/>
    <lineage>
        <taxon>Eukaryota</taxon>
        <taxon>Metazoa</taxon>
        <taxon>Ecdysozoa</taxon>
        <taxon>Arthropoda</taxon>
        <taxon>Hexapoda</taxon>
        <taxon>Insecta</taxon>
        <taxon>Pterygota</taxon>
        <taxon>Neoptera</taxon>
        <taxon>Endopterygota</taxon>
        <taxon>Hymenoptera</taxon>
        <taxon>Apocrita</taxon>
        <taxon>Aculeata</taxon>
        <taxon>Formicoidea</taxon>
        <taxon>Formicidae</taxon>
        <taxon>Ponerinae</taxon>
        <taxon>Ponerini</taxon>
        <taxon>Harpegnathos</taxon>
    </lineage>
</organism>
<feature type="non-terminal residue" evidence="1">
    <location>
        <position position="60"/>
    </location>
</feature>
<proteinExistence type="predicted"/>
<evidence type="ECO:0000313" key="1">
    <source>
        <dbReference type="EMBL" id="EFN76542.1"/>
    </source>
</evidence>